<accession>A0A1G8APF8</accession>
<reference evidence="4" key="1">
    <citation type="submission" date="2016-10" db="EMBL/GenBank/DDBJ databases">
        <authorList>
            <person name="Varghese N."/>
            <person name="Submissions S."/>
        </authorList>
    </citation>
    <scope>NUCLEOTIDE SEQUENCE [LARGE SCALE GENOMIC DNA]</scope>
    <source>
        <strain evidence="4">CGMCC 1.10228</strain>
    </source>
</reference>
<dbReference type="InterPro" id="IPR035086">
    <property type="entry name" value="DgcN-like_C"/>
</dbReference>
<dbReference type="InterPro" id="IPR027417">
    <property type="entry name" value="P-loop_NTPase"/>
</dbReference>
<evidence type="ECO:0000259" key="1">
    <source>
        <dbReference type="Pfam" id="PF07755"/>
    </source>
</evidence>
<dbReference type="PIRSF" id="PIRSF026760">
    <property type="entry name" value="UCP026760"/>
    <property type="match status" value="1"/>
</dbReference>
<dbReference type="Pfam" id="PF17396">
    <property type="entry name" value="DUF1611_N"/>
    <property type="match status" value="1"/>
</dbReference>
<keyword evidence="4" id="KW-1185">Reference proteome</keyword>
<organism evidence="3 4">
    <name type="scientific">Vibrio xiamenensis</name>
    <dbReference type="NCBI Taxonomy" id="861298"/>
    <lineage>
        <taxon>Bacteria</taxon>
        <taxon>Pseudomonadati</taxon>
        <taxon>Pseudomonadota</taxon>
        <taxon>Gammaproteobacteria</taxon>
        <taxon>Vibrionales</taxon>
        <taxon>Vibrionaceae</taxon>
        <taxon>Vibrio</taxon>
    </lineage>
</organism>
<dbReference type="OrthoDB" id="9778498at2"/>
<dbReference type="InterPro" id="IPR035402">
    <property type="entry name" value="DgcN-like_N"/>
</dbReference>
<dbReference type="STRING" id="861298.SAMN04488136_11158"/>
<feature type="domain" description="D-glutamate N-acetyltransferase-like C-terminal" evidence="1">
    <location>
        <begin position="131"/>
        <end position="328"/>
    </location>
</feature>
<gene>
    <name evidence="3" type="ORF">SAMN04488136_11158</name>
</gene>
<dbReference type="Pfam" id="PF07755">
    <property type="entry name" value="DUF1611"/>
    <property type="match status" value="1"/>
</dbReference>
<dbReference type="InterPro" id="IPR011669">
    <property type="entry name" value="DgcN-like"/>
</dbReference>
<dbReference type="Gene3D" id="3.40.50.300">
    <property type="entry name" value="P-loop containing nucleotide triphosphate hydrolases"/>
    <property type="match status" value="1"/>
</dbReference>
<dbReference type="PANTHER" id="PTHR40690:SF1">
    <property type="entry name" value="DUF1611 DOMAIN-CONTAINING PROTEIN"/>
    <property type="match status" value="1"/>
</dbReference>
<dbReference type="PANTHER" id="PTHR40690">
    <property type="entry name" value="GLL3100 PROTEIN"/>
    <property type="match status" value="1"/>
</dbReference>
<dbReference type="NCBIfam" id="NF041892">
    <property type="entry name" value="DgcN"/>
    <property type="match status" value="1"/>
</dbReference>
<dbReference type="SUPFAM" id="SSF52540">
    <property type="entry name" value="P-loop containing nucleoside triphosphate hydrolases"/>
    <property type="match status" value="1"/>
</dbReference>
<dbReference type="RefSeq" id="WP_093273413.1">
    <property type="nucleotide sequence ID" value="NZ_FNDD01000011.1"/>
</dbReference>
<dbReference type="AlphaFoldDB" id="A0A1G8APF8"/>
<evidence type="ECO:0000313" key="3">
    <source>
        <dbReference type="EMBL" id="SDH22912.1"/>
    </source>
</evidence>
<proteinExistence type="predicted"/>
<sequence>MELKQPYLLFLGDAADALAAKVAQGIKTWRPDYCVGQLRLEGCNADVGLEDMTIDQAAEAGAKTLVIGVANRGGVISKEWVSVLVQALDAGMDIAAGLHNKLVDIPELVECASKNGCQLFDVRYPTQTYPVANGKKRAGKRVLTVGTDCSVGKMYTSLAIEKEMKERGVDADFRATGQTGILITGAGVSADCVVSDFVSGAIETITPENDPQHWDVIEGQGSLFHASFAGVTTGLIHGSQADALVLCHEPTRTHMRGLPDYKLPELKECMAANIATAKLTNPNVQFVGVSINTSGLAESEALEYMDKVESEVGLPVVDPFRQGVSRIVDKLLEL</sequence>
<dbReference type="Gene3D" id="3.40.50.720">
    <property type="entry name" value="NAD(P)-binding Rossmann-like Domain"/>
    <property type="match status" value="1"/>
</dbReference>
<dbReference type="EMBL" id="FNDD01000011">
    <property type="protein sequence ID" value="SDH22912.1"/>
    <property type="molecule type" value="Genomic_DNA"/>
</dbReference>
<feature type="domain" description="D-glutamate N-acetyltransferase-like N-terminal" evidence="2">
    <location>
        <begin position="41"/>
        <end position="125"/>
    </location>
</feature>
<dbReference type="Proteomes" id="UP000198854">
    <property type="component" value="Unassembled WGS sequence"/>
</dbReference>
<name>A0A1G8APF8_9VIBR</name>
<protein>
    <submittedName>
        <fullName evidence="3">Uncharacterized conserved protein, NAD-dependent epimerase/dehydratase family</fullName>
    </submittedName>
</protein>
<evidence type="ECO:0000259" key="2">
    <source>
        <dbReference type="Pfam" id="PF17396"/>
    </source>
</evidence>
<evidence type="ECO:0000313" key="4">
    <source>
        <dbReference type="Proteomes" id="UP000198854"/>
    </source>
</evidence>